<dbReference type="AlphaFoldDB" id="A0A448XT93"/>
<organism evidence="2 3">
    <name type="scientific">Protopolystoma xenopodis</name>
    <dbReference type="NCBI Taxonomy" id="117903"/>
    <lineage>
        <taxon>Eukaryota</taxon>
        <taxon>Metazoa</taxon>
        <taxon>Spiralia</taxon>
        <taxon>Lophotrochozoa</taxon>
        <taxon>Platyhelminthes</taxon>
        <taxon>Monogenea</taxon>
        <taxon>Polyopisthocotylea</taxon>
        <taxon>Polystomatidea</taxon>
        <taxon>Polystomatidae</taxon>
        <taxon>Protopolystoma</taxon>
    </lineage>
</organism>
<keyword evidence="3" id="KW-1185">Reference proteome</keyword>
<comment type="caution">
    <text evidence="2">The sequence shown here is derived from an EMBL/GenBank/DDBJ whole genome shotgun (WGS) entry which is preliminary data.</text>
</comment>
<feature type="compositionally biased region" description="Pro residues" evidence="1">
    <location>
        <begin position="43"/>
        <end position="58"/>
    </location>
</feature>
<evidence type="ECO:0000256" key="1">
    <source>
        <dbReference type="SAM" id="MobiDB-lite"/>
    </source>
</evidence>
<feature type="region of interest" description="Disordered" evidence="1">
    <location>
        <begin position="14"/>
        <end position="90"/>
    </location>
</feature>
<name>A0A448XT93_9PLAT</name>
<dbReference type="OrthoDB" id="272703at2759"/>
<protein>
    <submittedName>
        <fullName evidence="2">Uncharacterized protein</fullName>
    </submittedName>
</protein>
<dbReference type="Proteomes" id="UP000784294">
    <property type="component" value="Unassembled WGS sequence"/>
</dbReference>
<proteinExistence type="predicted"/>
<gene>
    <name evidence="2" type="ORF">PXEA_LOCUS37841</name>
</gene>
<sequence length="90" mass="9496">MKIVDPKVAIAMLNRSHDQIPPAMPDSSGIDTSRQPISSAPAAPIPATPQPPSLPQQQPPIVNSMPNAPTYMIQQPGPPQCIAPQSQPQS</sequence>
<accession>A0A448XT93</accession>
<reference evidence="2" key="1">
    <citation type="submission" date="2018-11" db="EMBL/GenBank/DDBJ databases">
        <authorList>
            <consortium name="Pathogen Informatics"/>
        </authorList>
    </citation>
    <scope>NUCLEOTIDE SEQUENCE</scope>
</reference>
<evidence type="ECO:0000313" key="2">
    <source>
        <dbReference type="EMBL" id="VEL44401.1"/>
    </source>
</evidence>
<dbReference type="EMBL" id="CAAALY010297822">
    <property type="protein sequence ID" value="VEL44401.1"/>
    <property type="molecule type" value="Genomic_DNA"/>
</dbReference>
<evidence type="ECO:0000313" key="3">
    <source>
        <dbReference type="Proteomes" id="UP000784294"/>
    </source>
</evidence>